<evidence type="ECO:0000256" key="4">
    <source>
        <dbReference type="SAM" id="SignalP"/>
    </source>
</evidence>
<dbReference type="Proteomes" id="UP000295783">
    <property type="component" value="Unassembled WGS sequence"/>
</dbReference>
<dbReference type="Pfam" id="PF13407">
    <property type="entry name" value="Peripla_BP_4"/>
    <property type="match status" value="1"/>
</dbReference>
<dbReference type="EMBL" id="SNYW01000007">
    <property type="protein sequence ID" value="TDQ83028.1"/>
    <property type="molecule type" value="Genomic_DNA"/>
</dbReference>
<evidence type="ECO:0000256" key="1">
    <source>
        <dbReference type="ARBA" id="ARBA00004196"/>
    </source>
</evidence>
<keyword evidence="7" id="KW-1185">Reference proteome</keyword>
<evidence type="ECO:0000256" key="3">
    <source>
        <dbReference type="ARBA" id="ARBA00022729"/>
    </source>
</evidence>
<comment type="caution">
    <text evidence="6">The sequence shown here is derived from an EMBL/GenBank/DDBJ whole genome shotgun (WGS) entry which is preliminary data.</text>
</comment>
<evidence type="ECO:0000313" key="7">
    <source>
        <dbReference type="Proteomes" id="UP000295783"/>
    </source>
</evidence>
<dbReference type="AlphaFoldDB" id="A0A4R6WSN8"/>
<dbReference type="SUPFAM" id="SSF53822">
    <property type="entry name" value="Periplasmic binding protein-like I"/>
    <property type="match status" value="1"/>
</dbReference>
<name>A0A4R6WSN8_9PROT</name>
<dbReference type="OrthoDB" id="9147297at2"/>
<dbReference type="InterPro" id="IPR028082">
    <property type="entry name" value="Peripla_BP_I"/>
</dbReference>
<dbReference type="PANTHER" id="PTHR46847:SF1">
    <property type="entry name" value="D-ALLOSE-BINDING PERIPLASMIC PROTEIN-RELATED"/>
    <property type="match status" value="1"/>
</dbReference>
<comment type="subcellular location">
    <subcellularLocation>
        <location evidence="1">Cell envelope</location>
    </subcellularLocation>
</comment>
<evidence type="ECO:0000256" key="2">
    <source>
        <dbReference type="ARBA" id="ARBA00007639"/>
    </source>
</evidence>
<gene>
    <name evidence="6" type="ORF">A8950_1310</name>
</gene>
<dbReference type="InterPro" id="IPR025997">
    <property type="entry name" value="SBP_2_dom"/>
</dbReference>
<dbReference type="GO" id="GO:0030313">
    <property type="term" value="C:cell envelope"/>
    <property type="evidence" value="ECO:0007669"/>
    <property type="project" value="UniProtKB-SubCell"/>
</dbReference>
<organism evidence="6 7">
    <name type="scientific">Dongia mobilis</name>
    <dbReference type="NCBI Taxonomy" id="578943"/>
    <lineage>
        <taxon>Bacteria</taxon>
        <taxon>Pseudomonadati</taxon>
        <taxon>Pseudomonadota</taxon>
        <taxon>Alphaproteobacteria</taxon>
        <taxon>Rhodospirillales</taxon>
        <taxon>Dongiaceae</taxon>
        <taxon>Dongia</taxon>
    </lineage>
</organism>
<reference evidence="6 7" key="1">
    <citation type="submission" date="2019-03" db="EMBL/GenBank/DDBJ databases">
        <title>Genomic Encyclopedia of Type Strains, Phase III (KMG-III): the genomes of soil and plant-associated and newly described type strains.</title>
        <authorList>
            <person name="Whitman W."/>
        </authorList>
    </citation>
    <scope>NUCLEOTIDE SEQUENCE [LARGE SCALE GENOMIC DNA]</scope>
    <source>
        <strain evidence="6 7">CGMCC 1.7660</strain>
    </source>
</reference>
<dbReference type="GO" id="GO:0030246">
    <property type="term" value="F:carbohydrate binding"/>
    <property type="evidence" value="ECO:0007669"/>
    <property type="project" value="UniProtKB-ARBA"/>
</dbReference>
<keyword evidence="3 4" id="KW-0732">Signal</keyword>
<feature type="signal peptide" evidence="4">
    <location>
        <begin position="1"/>
        <end position="32"/>
    </location>
</feature>
<protein>
    <submittedName>
        <fullName evidence="6">Monosaccharide ABC transporter substrate-binding protein (CUT2 family)</fullName>
    </submittedName>
</protein>
<dbReference type="RefSeq" id="WP_133612820.1">
    <property type="nucleotide sequence ID" value="NZ_SNYW01000007.1"/>
</dbReference>
<dbReference type="CDD" id="cd19998">
    <property type="entry name" value="PBP1_ABC_sugar_binding-like"/>
    <property type="match status" value="1"/>
</dbReference>
<sequence length="382" mass="40500">MLSLKFQRPLPRRLATLLAASALTLFSNAASAEPDIVAGPGAEPECFAPWAQDTKYFKFAPKPGPYRIALANGFIGNTWRIQMIKTAKAYAEQPEVKAKLAEFKVVSTGEDLAAQLAAVDNFIAAGYDAIVVNAQNPAAFTPVIKRANKAGVVLVAFDNTLDSDEAINVNVDQKGLGIYWADWLIKNIPDGGKILEVRGVEGTSVDRDRHEGIQETLAASGKKWETVEVVGKWDDGTAQKVTADAVAVHKKFDGVTVQGGSTGTVRALMDAGHPFVPVGGETENGFRKLCGAHGGEGLKCASGGTGPAQVAVAIKTAIAALEGAVVPQSIRLPLATTEDPNFKDGENYYSDQSDNFFVGNAFPTCGINFTAQEIMGQSEQDQ</sequence>
<evidence type="ECO:0000313" key="6">
    <source>
        <dbReference type="EMBL" id="TDQ83028.1"/>
    </source>
</evidence>
<accession>A0A4R6WSN8</accession>
<feature type="domain" description="Periplasmic binding protein" evidence="5">
    <location>
        <begin position="68"/>
        <end position="323"/>
    </location>
</feature>
<feature type="chain" id="PRO_5020339605" evidence="4">
    <location>
        <begin position="33"/>
        <end position="382"/>
    </location>
</feature>
<evidence type="ECO:0000259" key="5">
    <source>
        <dbReference type="Pfam" id="PF13407"/>
    </source>
</evidence>
<comment type="similarity">
    <text evidence="2">Belongs to the bacterial solute-binding protein 2 family.</text>
</comment>
<proteinExistence type="inferred from homology"/>
<dbReference type="PANTHER" id="PTHR46847">
    <property type="entry name" value="D-ALLOSE-BINDING PERIPLASMIC PROTEIN-RELATED"/>
    <property type="match status" value="1"/>
</dbReference>
<dbReference type="Gene3D" id="3.40.50.2300">
    <property type="match status" value="2"/>
</dbReference>